<dbReference type="InterPro" id="IPR033856">
    <property type="entry name" value="Trp_halogen"/>
</dbReference>
<evidence type="ECO:0008006" key="2">
    <source>
        <dbReference type="Google" id="ProtNLM"/>
    </source>
</evidence>
<dbReference type="PANTHER" id="PTHR43747:SF4">
    <property type="entry name" value="FLAVIN-DEPENDENT TRYPTOPHAN HALOGENASE"/>
    <property type="match status" value="1"/>
</dbReference>
<reference evidence="1" key="1">
    <citation type="submission" date="2018-05" db="EMBL/GenBank/DDBJ databases">
        <authorList>
            <person name="Lanie J.A."/>
            <person name="Ng W.-L."/>
            <person name="Kazmierczak K.M."/>
            <person name="Andrzejewski T.M."/>
            <person name="Davidsen T.M."/>
            <person name="Wayne K.J."/>
            <person name="Tettelin H."/>
            <person name="Glass J.I."/>
            <person name="Rusch D."/>
            <person name="Podicherti R."/>
            <person name="Tsui H.-C.T."/>
            <person name="Winkler M.E."/>
        </authorList>
    </citation>
    <scope>NUCLEOTIDE SEQUENCE</scope>
</reference>
<evidence type="ECO:0000313" key="1">
    <source>
        <dbReference type="EMBL" id="SVB36194.1"/>
    </source>
</evidence>
<dbReference type="InterPro" id="IPR036188">
    <property type="entry name" value="FAD/NAD-bd_sf"/>
</dbReference>
<gene>
    <name evidence="1" type="ORF">METZ01_LOCUS189048</name>
</gene>
<dbReference type="InterPro" id="IPR050816">
    <property type="entry name" value="Flavin-dep_Halogenase_NPB"/>
</dbReference>
<dbReference type="PANTHER" id="PTHR43747">
    <property type="entry name" value="FAD-BINDING PROTEIN"/>
    <property type="match status" value="1"/>
</dbReference>
<organism evidence="1">
    <name type="scientific">marine metagenome</name>
    <dbReference type="NCBI Taxonomy" id="408172"/>
    <lineage>
        <taxon>unclassified sequences</taxon>
        <taxon>metagenomes</taxon>
        <taxon>ecological metagenomes</taxon>
    </lineage>
</organism>
<name>A0A382DDX5_9ZZZZ</name>
<dbReference type="AlphaFoldDB" id="A0A382DDX5"/>
<dbReference type="InterPro" id="IPR006905">
    <property type="entry name" value="Flavin_halogenase"/>
</dbReference>
<dbReference type="PIRSF" id="PIRSF011396">
    <property type="entry name" value="Trp_halogenase"/>
    <property type="match status" value="1"/>
</dbReference>
<dbReference type="GO" id="GO:0004497">
    <property type="term" value="F:monooxygenase activity"/>
    <property type="evidence" value="ECO:0007669"/>
    <property type="project" value="InterPro"/>
</dbReference>
<dbReference type="EMBL" id="UINC01038746">
    <property type="protein sequence ID" value="SVB36194.1"/>
    <property type="molecule type" value="Genomic_DNA"/>
</dbReference>
<protein>
    <recommendedName>
        <fullName evidence="2">Tryptophan halogenase</fullName>
    </recommendedName>
</protein>
<dbReference type="Gene3D" id="3.50.50.60">
    <property type="entry name" value="FAD/NAD(P)-binding domain"/>
    <property type="match status" value="1"/>
</dbReference>
<dbReference type="SUPFAM" id="SSF51905">
    <property type="entry name" value="FAD/NAD(P)-binding domain"/>
    <property type="match status" value="1"/>
</dbReference>
<proteinExistence type="predicted"/>
<accession>A0A382DDX5</accession>
<dbReference type="Pfam" id="PF04820">
    <property type="entry name" value="Trp_halogenase"/>
    <property type="match status" value="2"/>
</dbReference>
<sequence>MIKDIVIVGGGFSGYMTALLIKHAFGSDLWPELTLTVVESSSIGTVGVGESTAQNVPILLNKIGVDPYKFMKEANGTFKMSARFDNWNYEGESYHHMLHALTIMLDLNLEVPRTNLFDFMNPYTEIGVDILYYLANKDSGEYGFDNLCLENKVPFIDIEGKPQIQKIREGEKRMDGMVGQDLSIVLGMHMDANLSVDFLKKVCKQRHINIIDGKVENWKQNGKTGNLTELKLDTGRKIKGDFFFDCTGFRRLLLGSVFEEEFIDYSKWLPQNAVSLIDGGVTYKEGEDPNVYTTLDAQKHGYMFKIPLRDRIGSGYVYSDHFIDKETIQKEQLEHWNNQGYNPSIGKQLSWTPGRYKRSWVKNCVAVGLSEGFLEPLDGSALILSLGFLTQVFFPMFNKAMEFEGRDVNHYNKQVNIGYEHTRDYICYCHLQKRKDSEYWKYFKHDDNISESLKEKIWTYAHRPPRGYEKLSDSAKPFGIGSWATIGKKSGLAGGHNAQRDLHNFKMDQVGKILNKMCQEIKNEVAEDAITHKELLDFVYNRYY</sequence>